<comment type="caution">
    <text evidence="1">The sequence shown here is derived from an EMBL/GenBank/DDBJ whole genome shotgun (WGS) entry which is preliminary data.</text>
</comment>
<reference evidence="1 2" key="1">
    <citation type="submission" date="2017-08" db="EMBL/GenBank/DDBJ databases">
        <title>Mechanisms for carbon and nitrogen cycling indicate functional differentiation within the Candidate Phyla Radiation.</title>
        <authorList>
            <person name="Danczak R.E."/>
            <person name="Johnston M.D."/>
            <person name="Kenah C."/>
            <person name="Slattery M."/>
            <person name="Wrighton K.C."/>
            <person name="Wilkins M.J."/>
        </authorList>
    </citation>
    <scope>NUCLEOTIDE SEQUENCE [LARGE SCALE GENOMIC DNA]</scope>
    <source>
        <strain evidence="1">Gr01-1014_85</strain>
    </source>
</reference>
<proteinExistence type="predicted"/>
<gene>
    <name evidence="1" type="ORF">CEO22_144</name>
</gene>
<organism evidence="1 2">
    <name type="scientific">Candidatus Berkelbacteria bacterium Gr01-1014_85</name>
    <dbReference type="NCBI Taxonomy" id="2017150"/>
    <lineage>
        <taxon>Bacteria</taxon>
        <taxon>Candidatus Berkelbacteria</taxon>
    </lineage>
</organism>
<dbReference type="EMBL" id="VMFD01000010">
    <property type="protein sequence ID" value="TSC66317.1"/>
    <property type="molecule type" value="Genomic_DNA"/>
</dbReference>
<dbReference type="Proteomes" id="UP000316253">
    <property type="component" value="Unassembled WGS sequence"/>
</dbReference>
<evidence type="ECO:0000313" key="1">
    <source>
        <dbReference type="EMBL" id="TSC66317.1"/>
    </source>
</evidence>
<protein>
    <submittedName>
        <fullName evidence="1">Uncharacterized protein</fullName>
    </submittedName>
</protein>
<evidence type="ECO:0000313" key="2">
    <source>
        <dbReference type="Proteomes" id="UP000316253"/>
    </source>
</evidence>
<name>A0A554JD62_9BACT</name>
<sequence length="70" mass="7658">MNGERQVKYFSGSGPDVEKAINAWLKVNPSFTNVKIGPPGEITIMNYKPGDYCDWNSGKGVGVFVSYKIG</sequence>
<dbReference type="AlphaFoldDB" id="A0A554JD62"/>
<accession>A0A554JD62</accession>